<accession>A0A1M6PKI8</accession>
<dbReference type="Proteomes" id="UP000184452">
    <property type="component" value="Unassembled WGS sequence"/>
</dbReference>
<keyword evidence="3" id="KW-1185">Reference proteome</keyword>
<keyword evidence="1" id="KW-1133">Transmembrane helix</keyword>
<reference evidence="2 3" key="1">
    <citation type="submission" date="2016-11" db="EMBL/GenBank/DDBJ databases">
        <authorList>
            <person name="Jaros S."/>
            <person name="Januszkiewicz K."/>
            <person name="Wedrychowicz H."/>
        </authorList>
    </citation>
    <scope>NUCLEOTIDE SEQUENCE [LARGE SCALE GENOMIC DNA]</scope>
    <source>
        <strain evidence="2 3">CGMCC 4.5723</strain>
    </source>
</reference>
<keyword evidence="1" id="KW-0472">Membrane</keyword>
<evidence type="ECO:0000313" key="3">
    <source>
        <dbReference type="Proteomes" id="UP000184452"/>
    </source>
</evidence>
<dbReference type="AlphaFoldDB" id="A0A1M6PKI8"/>
<name>A0A1M6PKI8_9ACTN</name>
<feature type="transmembrane region" description="Helical" evidence="1">
    <location>
        <begin position="110"/>
        <end position="133"/>
    </location>
</feature>
<gene>
    <name evidence="2" type="ORF">SAMN05421803_113116</name>
</gene>
<sequence>MAATAQQSLKVIRRPRRVGRLRYGLWWFERTTAGARDGIRSLTAGVGKEMKWAAGLTVKALPIDLDKAEAEPWDDRRLFTGLLAFSVAAVALSLLLGVGVAQWMRTDSGAMLIVCAGAVLVGAVLLPLAHVVFASRRRSRPQAPERE</sequence>
<feature type="transmembrane region" description="Helical" evidence="1">
    <location>
        <begin position="82"/>
        <end position="104"/>
    </location>
</feature>
<organism evidence="2 3">
    <name type="scientific">Nocardiopsis flavescens</name>
    <dbReference type="NCBI Taxonomy" id="758803"/>
    <lineage>
        <taxon>Bacteria</taxon>
        <taxon>Bacillati</taxon>
        <taxon>Actinomycetota</taxon>
        <taxon>Actinomycetes</taxon>
        <taxon>Streptosporangiales</taxon>
        <taxon>Nocardiopsidaceae</taxon>
        <taxon>Nocardiopsis</taxon>
    </lineage>
</organism>
<evidence type="ECO:0000313" key="2">
    <source>
        <dbReference type="EMBL" id="SHK08403.1"/>
    </source>
</evidence>
<evidence type="ECO:0000256" key="1">
    <source>
        <dbReference type="SAM" id="Phobius"/>
    </source>
</evidence>
<dbReference type="EMBL" id="FQZK01000013">
    <property type="protein sequence ID" value="SHK08403.1"/>
    <property type="molecule type" value="Genomic_DNA"/>
</dbReference>
<keyword evidence="1" id="KW-0812">Transmembrane</keyword>
<proteinExistence type="predicted"/>
<protein>
    <submittedName>
        <fullName evidence="2">Uncharacterized protein</fullName>
    </submittedName>
</protein>